<dbReference type="EC" id="3.1.3.48" evidence="2"/>
<dbReference type="PANTHER" id="PTHR10159:SF519">
    <property type="entry name" value="DUAL SPECIFICITY PROTEIN PHOSPHATASE MPK3"/>
    <property type="match status" value="1"/>
</dbReference>
<evidence type="ECO:0000256" key="2">
    <source>
        <dbReference type="ARBA" id="ARBA00013064"/>
    </source>
</evidence>
<evidence type="ECO:0000313" key="8">
    <source>
        <dbReference type="EMBL" id="GMI32405.1"/>
    </source>
</evidence>
<comment type="similarity">
    <text evidence="1">Belongs to the protein-tyrosine phosphatase family. Non-receptor class dual specificity subfamily.</text>
</comment>
<feature type="region of interest" description="Disordered" evidence="5">
    <location>
        <begin position="1"/>
        <end position="116"/>
    </location>
</feature>
<dbReference type="InterPro" id="IPR000387">
    <property type="entry name" value="Tyr_Pase_dom"/>
</dbReference>
<feature type="compositionally biased region" description="Basic residues" evidence="5">
    <location>
        <begin position="32"/>
        <end position="41"/>
    </location>
</feature>
<dbReference type="Proteomes" id="UP001165065">
    <property type="component" value="Unassembled WGS sequence"/>
</dbReference>
<keyword evidence="4" id="KW-0904">Protein phosphatase</keyword>
<dbReference type="InterPro" id="IPR020422">
    <property type="entry name" value="TYR_PHOSPHATASE_DUAL_dom"/>
</dbReference>
<dbReference type="CDD" id="cd14498">
    <property type="entry name" value="DSP"/>
    <property type="match status" value="1"/>
</dbReference>
<evidence type="ECO:0000259" key="7">
    <source>
        <dbReference type="PROSITE" id="PS50056"/>
    </source>
</evidence>
<reference evidence="9" key="1">
    <citation type="journal article" date="2023" name="Commun. Biol.">
        <title>Genome analysis of Parmales, the sister group of diatoms, reveals the evolutionary specialization of diatoms from phago-mixotrophs to photoautotrophs.</title>
        <authorList>
            <person name="Ban H."/>
            <person name="Sato S."/>
            <person name="Yoshikawa S."/>
            <person name="Yamada K."/>
            <person name="Nakamura Y."/>
            <person name="Ichinomiya M."/>
            <person name="Sato N."/>
            <person name="Blanc-Mathieu R."/>
            <person name="Endo H."/>
            <person name="Kuwata A."/>
            <person name="Ogata H."/>
        </authorList>
    </citation>
    <scope>NUCLEOTIDE SEQUENCE [LARGE SCALE GENOMIC DNA]</scope>
</reference>
<protein>
    <recommendedName>
        <fullName evidence="2">protein-tyrosine-phosphatase</fullName>
        <ecNumber evidence="2">3.1.3.48</ecNumber>
    </recommendedName>
</protein>
<evidence type="ECO:0000256" key="4">
    <source>
        <dbReference type="ARBA" id="ARBA00022912"/>
    </source>
</evidence>
<keyword evidence="9" id="KW-1185">Reference proteome</keyword>
<dbReference type="PRINTS" id="PR01908">
    <property type="entry name" value="ADSPHPHTASE"/>
</dbReference>
<dbReference type="GO" id="GO:0004725">
    <property type="term" value="F:protein tyrosine phosphatase activity"/>
    <property type="evidence" value="ECO:0007669"/>
    <property type="project" value="UniProtKB-EC"/>
</dbReference>
<comment type="caution">
    <text evidence="8">The sequence shown here is derived from an EMBL/GenBank/DDBJ whole genome shotgun (WGS) entry which is preliminary data.</text>
</comment>
<dbReference type="GO" id="GO:0005737">
    <property type="term" value="C:cytoplasm"/>
    <property type="evidence" value="ECO:0007669"/>
    <property type="project" value="TreeGrafter"/>
</dbReference>
<sequence>MGSPSSYEVSKSGTARDGRRASAFIIAAALKRNSKNLKKKRQDSEKKVEKKRRDSAVKIAQFVKKNSGKKLSKGESSRRGRNSKAVSPTSRNESKRASAPLTPRTKGKNESKRRGSAMLIQKAWKNKRSISGRSIGSIVARPQKKTPHRTEKGMQIRHEISEHNMPPPLLSGCMGGQGAGPSRILKNLYLGNREDAMDLGVLQSLGIKYVVNATAQLKNFHEGSLSYIKINEKDKEGVDLSPYFDQVTDFIAAGLATGSGVLVHCVAGASRSVTFVLAYLMCPKGERLCLKDAFDFVKARRSCAHPNMSFLQQLAQYEMILHDGASSIAQSREKIWNNYDLNTLKRGVKKNLKSGKLKVGGGGCTVS</sequence>
<evidence type="ECO:0000256" key="1">
    <source>
        <dbReference type="ARBA" id="ARBA00008601"/>
    </source>
</evidence>
<keyword evidence="3" id="KW-0378">Hydrolase</keyword>
<dbReference type="PROSITE" id="PS50054">
    <property type="entry name" value="TYR_PHOSPHATASE_DUAL"/>
    <property type="match status" value="1"/>
</dbReference>
<dbReference type="AlphaFoldDB" id="A0A9W7G4A7"/>
<accession>A0A9W7G4A7</accession>
<proteinExistence type="inferred from homology"/>
<name>A0A9W7G4A7_9STRA</name>
<dbReference type="PANTHER" id="PTHR10159">
    <property type="entry name" value="DUAL SPECIFICITY PROTEIN PHOSPHATASE"/>
    <property type="match status" value="1"/>
</dbReference>
<feature type="compositionally biased region" description="Basic and acidic residues" evidence="5">
    <location>
        <begin position="42"/>
        <end position="56"/>
    </location>
</feature>
<dbReference type="PROSITE" id="PS50056">
    <property type="entry name" value="TYR_PHOSPHATASE_2"/>
    <property type="match status" value="1"/>
</dbReference>
<dbReference type="Pfam" id="PF00782">
    <property type="entry name" value="DSPc"/>
    <property type="match status" value="1"/>
</dbReference>
<evidence type="ECO:0000256" key="5">
    <source>
        <dbReference type="SAM" id="MobiDB-lite"/>
    </source>
</evidence>
<evidence type="ECO:0000259" key="6">
    <source>
        <dbReference type="PROSITE" id="PS50054"/>
    </source>
</evidence>
<dbReference type="OrthoDB" id="165342at2759"/>
<evidence type="ECO:0000313" key="9">
    <source>
        <dbReference type="Proteomes" id="UP001165065"/>
    </source>
</evidence>
<organism evidence="8 9">
    <name type="scientific">Triparma columacea</name>
    <dbReference type="NCBI Taxonomy" id="722753"/>
    <lineage>
        <taxon>Eukaryota</taxon>
        <taxon>Sar</taxon>
        <taxon>Stramenopiles</taxon>
        <taxon>Ochrophyta</taxon>
        <taxon>Bolidophyceae</taxon>
        <taxon>Parmales</taxon>
        <taxon>Triparmaceae</taxon>
        <taxon>Triparma</taxon>
    </lineage>
</organism>
<dbReference type="EMBL" id="BRYA01000018">
    <property type="protein sequence ID" value="GMI32405.1"/>
    <property type="molecule type" value="Genomic_DNA"/>
</dbReference>
<feature type="domain" description="Tyrosine-protein phosphatase" evidence="6">
    <location>
        <begin position="180"/>
        <end position="323"/>
    </location>
</feature>
<dbReference type="SMART" id="SM00195">
    <property type="entry name" value="DSPc"/>
    <property type="match status" value="1"/>
</dbReference>
<dbReference type="Gene3D" id="3.90.190.10">
    <property type="entry name" value="Protein tyrosine phosphatase superfamily"/>
    <property type="match status" value="1"/>
</dbReference>
<evidence type="ECO:0000256" key="3">
    <source>
        <dbReference type="ARBA" id="ARBA00022801"/>
    </source>
</evidence>
<dbReference type="InterPro" id="IPR029021">
    <property type="entry name" value="Prot-tyrosine_phosphatase-like"/>
</dbReference>
<feature type="domain" description="Tyrosine specific protein phosphatases" evidence="7">
    <location>
        <begin position="241"/>
        <end position="301"/>
    </location>
</feature>
<dbReference type="SUPFAM" id="SSF52799">
    <property type="entry name" value="(Phosphotyrosine protein) phosphatases II"/>
    <property type="match status" value="1"/>
</dbReference>
<feature type="compositionally biased region" description="Polar residues" evidence="5">
    <location>
        <begin position="1"/>
        <end position="13"/>
    </location>
</feature>
<dbReference type="InterPro" id="IPR000340">
    <property type="entry name" value="Dual-sp_phosphatase_cat-dom"/>
</dbReference>
<gene>
    <name evidence="8" type="ORF">TrCOL_g8021</name>
</gene>
<dbReference type="GO" id="GO:0043409">
    <property type="term" value="P:negative regulation of MAPK cascade"/>
    <property type="evidence" value="ECO:0007669"/>
    <property type="project" value="TreeGrafter"/>
</dbReference>